<dbReference type="Proteomes" id="UP000186601">
    <property type="component" value="Unassembled WGS sequence"/>
</dbReference>
<comment type="similarity">
    <text evidence="2">Belongs to the AB hydrolase superfamily. Epoxide hydrolase family.</text>
</comment>
<organism evidence="4 5">
    <name type="scientific">Hermanssonia centrifuga</name>
    <dbReference type="NCBI Taxonomy" id="98765"/>
    <lineage>
        <taxon>Eukaryota</taxon>
        <taxon>Fungi</taxon>
        <taxon>Dikarya</taxon>
        <taxon>Basidiomycota</taxon>
        <taxon>Agaricomycotina</taxon>
        <taxon>Agaricomycetes</taxon>
        <taxon>Polyporales</taxon>
        <taxon>Meruliaceae</taxon>
        <taxon>Hermanssonia</taxon>
    </lineage>
</organism>
<dbReference type="InterPro" id="IPR029058">
    <property type="entry name" value="AB_hydrolase_fold"/>
</dbReference>
<evidence type="ECO:0000256" key="2">
    <source>
        <dbReference type="ARBA" id="ARBA00038334"/>
    </source>
</evidence>
<dbReference type="InterPro" id="IPR000639">
    <property type="entry name" value="Epox_hydrolase-like"/>
</dbReference>
<dbReference type="InterPro" id="IPR000073">
    <property type="entry name" value="AB_hydrolase_1"/>
</dbReference>
<reference evidence="4 5" key="1">
    <citation type="submission" date="2018-02" db="EMBL/GenBank/DDBJ databases">
        <title>Genome sequence of the basidiomycete white-rot fungus Phlebia centrifuga.</title>
        <authorList>
            <person name="Granchi Z."/>
            <person name="Peng M."/>
            <person name="de Vries R.P."/>
            <person name="Hilden K."/>
            <person name="Makela M.R."/>
            <person name="Grigoriev I."/>
            <person name="Riley R."/>
        </authorList>
    </citation>
    <scope>NUCLEOTIDE SEQUENCE [LARGE SCALE GENOMIC DNA]</scope>
    <source>
        <strain evidence="4 5">FBCC195</strain>
    </source>
</reference>
<dbReference type="STRING" id="98765.A0A2R6S3Y7"/>
<dbReference type="AlphaFoldDB" id="A0A2R6S3Y7"/>
<dbReference type="PANTHER" id="PTHR43329">
    <property type="entry name" value="EPOXIDE HYDROLASE"/>
    <property type="match status" value="1"/>
</dbReference>
<evidence type="ECO:0000256" key="1">
    <source>
        <dbReference type="ARBA" id="ARBA00022801"/>
    </source>
</evidence>
<sequence length="385" mass="42793">MHILEAGDPSGPLIVLLHGFPELSYSWRKVMVPLSNAGYRVVAPDQRGYGRTKSCFAGDSPIQFNDDLSPFRILNLVHDIIALVYALGCTSVLTVVGHDFGSLVASHCALIRPDLFKSLVCMSAPYPGPPSLPFNTENQSTPSVHQASPSVTLDRFLRSLDPPKKHYTAYLSGPDAGKDMHDPPEGLHDFVRAYFHVKSGDWPVNNPHPLGGVSELTKLPHYYIMPAGSSMPEAIRQDAPSKEEAVLQNLWLPEEDLDVFVEEFGRNGFQGGLNWYRAMTDEQLTVDLSLFAGKKIDVPAMFLGGAKDWGVYQSPGALEKMHLCCTRMRGEDVILVEGTGHWVQQERPEEVSRHLLHFIETAKSVRRFRRIPIQGSEAHISLKED</sequence>
<dbReference type="OrthoDB" id="6431331at2759"/>
<accession>A0A2R6S3Y7</accession>
<proteinExistence type="inferred from homology"/>
<keyword evidence="5" id="KW-1185">Reference proteome</keyword>
<dbReference type="PRINTS" id="PR00412">
    <property type="entry name" value="EPOXHYDRLASE"/>
</dbReference>
<dbReference type="SUPFAM" id="SSF53474">
    <property type="entry name" value="alpha/beta-Hydrolases"/>
    <property type="match status" value="1"/>
</dbReference>
<evidence type="ECO:0000313" key="5">
    <source>
        <dbReference type="Proteomes" id="UP000186601"/>
    </source>
</evidence>
<name>A0A2R6S3Y7_9APHY</name>
<feature type="domain" description="AB hydrolase-1" evidence="3">
    <location>
        <begin position="12"/>
        <end position="131"/>
    </location>
</feature>
<gene>
    <name evidence="4" type="ORF">PHLCEN_2v1181</name>
</gene>
<protein>
    <recommendedName>
        <fullName evidence="3">AB hydrolase-1 domain-containing protein</fullName>
    </recommendedName>
</protein>
<evidence type="ECO:0000259" key="3">
    <source>
        <dbReference type="Pfam" id="PF00561"/>
    </source>
</evidence>
<dbReference type="Gene3D" id="3.40.50.1820">
    <property type="entry name" value="alpha/beta hydrolase"/>
    <property type="match status" value="1"/>
</dbReference>
<dbReference type="GO" id="GO:0016787">
    <property type="term" value="F:hydrolase activity"/>
    <property type="evidence" value="ECO:0007669"/>
    <property type="project" value="UniProtKB-KW"/>
</dbReference>
<keyword evidence="1" id="KW-0378">Hydrolase</keyword>
<dbReference type="EMBL" id="MLYV02000089">
    <property type="protein sequence ID" value="PSS36965.1"/>
    <property type="molecule type" value="Genomic_DNA"/>
</dbReference>
<comment type="caution">
    <text evidence="4">The sequence shown here is derived from an EMBL/GenBank/DDBJ whole genome shotgun (WGS) entry which is preliminary data.</text>
</comment>
<evidence type="ECO:0000313" key="4">
    <source>
        <dbReference type="EMBL" id="PSS36965.1"/>
    </source>
</evidence>
<dbReference type="Pfam" id="PF00561">
    <property type="entry name" value="Abhydrolase_1"/>
    <property type="match status" value="1"/>
</dbReference>